<dbReference type="Proteomes" id="UP001366060">
    <property type="component" value="Unassembled WGS sequence"/>
</dbReference>
<organism evidence="2 3">
    <name type="scientific">Psychromonas arctica</name>
    <dbReference type="NCBI Taxonomy" id="168275"/>
    <lineage>
        <taxon>Bacteria</taxon>
        <taxon>Pseudomonadati</taxon>
        <taxon>Pseudomonadota</taxon>
        <taxon>Gammaproteobacteria</taxon>
        <taxon>Alteromonadales</taxon>
        <taxon>Psychromonadaceae</taxon>
        <taxon>Psychromonas</taxon>
    </lineage>
</organism>
<feature type="non-terminal residue" evidence="2">
    <location>
        <position position="1"/>
    </location>
</feature>
<gene>
    <name evidence="2" type="ORF">V6255_18225</name>
</gene>
<dbReference type="InterPro" id="IPR012340">
    <property type="entry name" value="NA-bd_OB-fold"/>
</dbReference>
<feature type="domain" description="RNB" evidence="1">
    <location>
        <begin position="2"/>
        <end position="78"/>
    </location>
</feature>
<evidence type="ECO:0000313" key="2">
    <source>
        <dbReference type="EMBL" id="MEL0661051.1"/>
    </source>
</evidence>
<accession>A0ABU9HGM0</accession>
<comment type="caution">
    <text evidence="2">The sequence shown here is derived from an EMBL/GenBank/DDBJ whole genome shotgun (WGS) entry which is preliminary data.</text>
</comment>
<dbReference type="Pfam" id="PF00773">
    <property type="entry name" value="RNB"/>
    <property type="match status" value="1"/>
</dbReference>
<keyword evidence="3" id="KW-1185">Reference proteome</keyword>
<dbReference type="SUPFAM" id="SSF50249">
    <property type="entry name" value="Nucleic acid-binding proteins"/>
    <property type="match status" value="1"/>
</dbReference>
<proteinExistence type="predicted"/>
<dbReference type="EMBL" id="JBAKBA010000179">
    <property type="protein sequence ID" value="MEL0661051.1"/>
    <property type="molecule type" value="Genomic_DNA"/>
</dbReference>
<dbReference type="RefSeq" id="WP_341629404.1">
    <property type="nucleotide sequence ID" value="NZ_JBAKBA010000179.1"/>
</dbReference>
<dbReference type="PANTHER" id="PTHR23355:SF9">
    <property type="entry name" value="DIS3-LIKE EXONUCLEASE 2"/>
    <property type="match status" value="1"/>
</dbReference>
<evidence type="ECO:0000259" key="1">
    <source>
        <dbReference type="Pfam" id="PF00773"/>
    </source>
</evidence>
<evidence type="ECO:0000313" key="3">
    <source>
        <dbReference type="Proteomes" id="UP001366060"/>
    </source>
</evidence>
<sequence>QKQPGGGWPLCVANADVSSNVRTGTILDKEAVNRGNSVYFPDQVIPMIPEVLSNGLCSLNPQDDRLCMVSEMVIGQDGH</sequence>
<protein>
    <submittedName>
        <fullName evidence="2">RNB domain-containing ribonuclease</fullName>
    </submittedName>
</protein>
<dbReference type="InterPro" id="IPR050180">
    <property type="entry name" value="RNR_Ribonuclease"/>
</dbReference>
<feature type="non-terminal residue" evidence="2">
    <location>
        <position position="79"/>
    </location>
</feature>
<name>A0ABU9HGM0_9GAMM</name>
<dbReference type="InterPro" id="IPR001900">
    <property type="entry name" value="RNase_II/R"/>
</dbReference>
<dbReference type="PANTHER" id="PTHR23355">
    <property type="entry name" value="RIBONUCLEASE"/>
    <property type="match status" value="1"/>
</dbReference>
<reference evidence="2 3" key="1">
    <citation type="submission" date="2024-02" db="EMBL/GenBank/DDBJ databases">
        <title>Bacteria isolated from the canopy kelp, Nereocystis luetkeana.</title>
        <authorList>
            <person name="Pfister C.A."/>
            <person name="Younker I.T."/>
            <person name="Light S.H."/>
        </authorList>
    </citation>
    <scope>NUCLEOTIDE SEQUENCE [LARGE SCALE GENOMIC DNA]</scope>
    <source>
        <strain evidence="2 3">TI.2.07</strain>
    </source>
</reference>